<evidence type="ECO:0000313" key="11">
    <source>
        <dbReference type="RefSeq" id="XP_006823629.1"/>
    </source>
</evidence>
<name>A0ABM0MUD8_SACKO</name>
<evidence type="ECO:0000256" key="6">
    <source>
        <dbReference type="ARBA" id="ARBA00023136"/>
    </source>
</evidence>
<evidence type="ECO:0000259" key="9">
    <source>
        <dbReference type="Pfam" id="PF25508"/>
    </source>
</evidence>
<organism evidence="10 11">
    <name type="scientific">Saccoglossus kowalevskii</name>
    <name type="common">Acorn worm</name>
    <dbReference type="NCBI Taxonomy" id="10224"/>
    <lineage>
        <taxon>Eukaryota</taxon>
        <taxon>Metazoa</taxon>
        <taxon>Hemichordata</taxon>
        <taxon>Enteropneusta</taxon>
        <taxon>Harrimaniidae</taxon>
        <taxon>Saccoglossus</taxon>
    </lineage>
</organism>
<protein>
    <submittedName>
        <fullName evidence="11">Transient receptor potential cation channel subfamily M member 1-like</fullName>
    </submittedName>
</protein>
<dbReference type="InterPro" id="IPR041491">
    <property type="entry name" value="TRPM_SLOG"/>
</dbReference>
<evidence type="ECO:0000259" key="8">
    <source>
        <dbReference type="Pfam" id="PF18139"/>
    </source>
</evidence>
<dbReference type="Pfam" id="PF18139">
    <property type="entry name" value="LSDAT_euk"/>
    <property type="match status" value="1"/>
</dbReference>
<dbReference type="InterPro" id="IPR057366">
    <property type="entry name" value="TRPM-like"/>
</dbReference>
<feature type="domain" description="TRPM-like" evidence="9">
    <location>
        <begin position="264"/>
        <end position="475"/>
    </location>
</feature>
<sequence length="479" mass="54896">MVILVSAATWGIVDNKDALDGNKNKHLWPAYYPAKDLKGGRNTAALDSNHTHFILVDNGTCGKYGADIELRAALEKYIADEKFISDKQVGDMEDKHCERVPVVLVVVEGGPNTLKTVYESTEKNMPAVIVEGSGRAADIIAYAYKKTKPTDGSDSNISKDVDREDIRRRIVRAFKLRINDETQKTVEEYIDWVESCISRRNLITVFRIQDADHRDIDGTILYALLKARSGSVQTQLNLALAWNRADISRQEIFAPERRMEWQTLYNPQNSPEEASVMTVELVKVQIALRKQRMMWPTKDQWNRYLLPLVGSLLTRLMGDEYPLNYSSDIFVVDPSGPRTQHEHHEDKSLSRERDEFKFEYAEKELFLWAVLMNRREMSRLFWQWGSSHIGGALVAGKLLRALSKIAAAEEELELSQDLRNHSMEYQLLGRDVLTECYNRDKKKSQLLVVRELPHWGHTTCMSIADSASQMEFMDHSLSK</sequence>
<feature type="domain" description="TRPM SLOG" evidence="8">
    <location>
        <begin position="3"/>
        <end position="180"/>
    </location>
</feature>
<dbReference type="Proteomes" id="UP000694865">
    <property type="component" value="Unplaced"/>
</dbReference>
<evidence type="ECO:0000256" key="2">
    <source>
        <dbReference type="ARBA" id="ARBA00022448"/>
    </source>
</evidence>
<dbReference type="GeneID" id="100367635"/>
<keyword evidence="3" id="KW-0812">Transmembrane</keyword>
<accession>A0ABM0MUD8</accession>
<evidence type="ECO:0000313" key="10">
    <source>
        <dbReference type="Proteomes" id="UP000694865"/>
    </source>
</evidence>
<gene>
    <name evidence="11" type="primary">LOC100367635</name>
</gene>
<evidence type="ECO:0000256" key="7">
    <source>
        <dbReference type="ARBA" id="ARBA00023303"/>
    </source>
</evidence>
<dbReference type="PANTHER" id="PTHR13800:SF12">
    <property type="entry name" value="TRANSIENT RECEPTOR POTENTIAL CATION CHANNEL SUBFAMILY M MEMBER-LIKE 2"/>
    <property type="match status" value="1"/>
</dbReference>
<evidence type="ECO:0000256" key="4">
    <source>
        <dbReference type="ARBA" id="ARBA00022989"/>
    </source>
</evidence>
<keyword evidence="7" id="KW-0407">Ion channel</keyword>
<comment type="subcellular location">
    <subcellularLocation>
        <location evidence="1">Membrane</location>
        <topology evidence="1">Multi-pass membrane protein</topology>
    </subcellularLocation>
</comment>
<keyword evidence="5" id="KW-0406">Ion transport</keyword>
<evidence type="ECO:0000256" key="1">
    <source>
        <dbReference type="ARBA" id="ARBA00004141"/>
    </source>
</evidence>
<keyword evidence="2" id="KW-0813">Transport</keyword>
<evidence type="ECO:0000256" key="3">
    <source>
        <dbReference type="ARBA" id="ARBA00022692"/>
    </source>
</evidence>
<keyword evidence="10" id="KW-1185">Reference proteome</keyword>
<keyword evidence="6" id="KW-0472">Membrane</keyword>
<dbReference type="PANTHER" id="PTHR13800">
    <property type="entry name" value="TRANSIENT RECEPTOR POTENTIAL CATION CHANNEL, SUBFAMILY M, MEMBER 6"/>
    <property type="match status" value="1"/>
</dbReference>
<evidence type="ECO:0000256" key="5">
    <source>
        <dbReference type="ARBA" id="ARBA00023065"/>
    </source>
</evidence>
<proteinExistence type="predicted"/>
<keyword evidence="4" id="KW-1133">Transmembrane helix</keyword>
<dbReference type="Pfam" id="PF25508">
    <property type="entry name" value="TRPM2"/>
    <property type="match status" value="1"/>
</dbReference>
<reference evidence="11" key="1">
    <citation type="submission" date="2025-08" db="UniProtKB">
        <authorList>
            <consortium name="RefSeq"/>
        </authorList>
    </citation>
    <scope>IDENTIFICATION</scope>
    <source>
        <tissue evidence="11">Testes</tissue>
    </source>
</reference>
<dbReference type="RefSeq" id="XP_006823629.1">
    <property type="nucleotide sequence ID" value="XM_006823566.1"/>
</dbReference>
<dbReference type="InterPro" id="IPR050927">
    <property type="entry name" value="TRPM"/>
</dbReference>